<reference evidence="2 3" key="1">
    <citation type="submission" date="2007-08" db="EMBL/GenBank/DDBJ databases">
        <authorList>
            <consortium name="The Vibrio harveyi Genome Sequencing Project"/>
            <person name="Bassler B."/>
            <person name="Clifton S.W."/>
            <person name="Fulton L."/>
            <person name="Delehaunty K."/>
            <person name="Fronick C."/>
            <person name="Harrison M."/>
            <person name="Markivic C."/>
            <person name="Fulton R."/>
            <person name="Tin-Wollam A.-M."/>
            <person name="Shah N."/>
            <person name="Pepin K."/>
            <person name="Nash W."/>
            <person name="Thiruvilangam P."/>
            <person name="Bhonagiri V."/>
            <person name="Waters C."/>
            <person name="Tu K.C."/>
            <person name="Irgon J."/>
            <person name="Wilson R.K."/>
        </authorList>
    </citation>
    <scope>NUCLEOTIDE SEQUENCE [LARGE SCALE GENOMIC DNA]</scope>
    <source>
        <strain evidence="3">ATCC BAA-1116 / BB120</strain>
    </source>
</reference>
<proteinExistence type="predicted"/>
<gene>
    <name evidence="2" type="ordered locus">VIBHAR_05252</name>
</gene>
<name>A7N641_VIBC1</name>
<accession>A7N641</accession>
<evidence type="ECO:0000256" key="1">
    <source>
        <dbReference type="SAM" id="MobiDB-lite"/>
    </source>
</evidence>
<dbReference type="Proteomes" id="UP000008152">
    <property type="component" value="Chromosome II"/>
</dbReference>
<evidence type="ECO:0000313" key="2">
    <source>
        <dbReference type="EMBL" id="ABU73158.1"/>
    </source>
</evidence>
<protein>
    <submittedName>
        <fullName evidence="2">Uncharacterized protein</fullName>
    </submittedName>
</protein>
<dbReference type="PATRIC" id="fig|338187.36.peg.4137"/>
<organism evidence="2 3">
    <name type="scientific">Vibrio campbellii (strain ATCC BAA-1116)</name>
    <dbReference type="NCBI Taxonomy" id="2902295"/>
    <lineage>
        <taxon>Bacteria</taxon>
        <taxon>Pseudomonadati</taxon>
        <taxon>Pseudomonadota</taxon>
        <taxon>Gammaproteobacteria</taxon>
        <taxon>Vibrionales</taxon>
        <taxon>Vibrionaceae</taxon>
        <taxon>Vibrio</taxon>
    </lineage>
</organism>
<dbReference type="AlphaFoldDB" id="A7N641"/>
<sequence length="47" mass="5789">MEKQGVAHPQLRFKRPFKSIRTPKPKQRSQGYRFKHLFYKHFADKPF</sequence>
<dbReference type="EMBL" id="CP000790">
    <property type="protein sequence ID" value="ABU73158.1"/>
    <property type="molecule type" value="Genomic_DNA"/>
</dbReference>
<feature type="compositionally biased region" description="Basic residues" evidence="1">
    <location>
        <begin position="11"/>
        <end position="29"/>
    </location>
</feature>
<dbReference type="KEGG" id="vha:VIBHAR_05252"/>
<evidence type="ECO:0000313" key="3">
    <source>
        <dbReference type="Proteomes" id="UP000008152"/>
    </source>
</evidence>
<feature type="region of interest" description="Disordered" evidence="1">
    <location>
        <begin position="1"/>
        <end position="29"/>
    </location>
</feature>